<evidence type="ECO:0000259" key="3">
    <source>
        <dbReference type="PROSITE" id="PS51212"/>
    </source>
</evidence>
<reference evidence="4 5" key="1">
    <citation type="submission" date="2015-05" db="EMBL/GenBank/DDBJ databases">
        <title>Distinctive expansion of gene families associated with plant cell wall degradation and secondary metabolism in the genomes of grapevine trunk pathogens.</title>
        <authorList>
            <person name="Lawrence D.P."/>
            <person name="Travadon R."/>
            <person name="Rolshausen P.E."/>
            <person name="Baumgartner K."/>
        </authorList>
    </citation>
    <scope>NUCLEOTIDE SEQUENCE [LARGE SCALE GENOMIC DNA]</scope>
    <source>
        <strain evidence="4">UCRPC4</strain>
    </source>
</reference>
<gene>
    <name evidence="4" type="ORF">UCRPC4_g01098</name>
</gene>
<feature type="domain" description="WSC" evidence="3">
    <location>
        <begin position="1270"/>
        <end position="1365"/>
    </location>
</feature>
<comment type="caution">
    <text evidence="4">The sequence shown here is derived from an EMBL/GenBank/DDBJ whole genome shotgun (WGS) entry which is preliminary data.</text>
</comment>
<organism evidence="4 5">
    <name type="scientific">Phaeomoniella chlamydospora</name>
    <name type="common">Phaeoacremonium chlamydosporum</name>
    <dbReference type="NCBI Taxonomy" id="158046"/>
    <lineage>
        <taxon>Eukaryota</taxon>
        <taxon>Fungi</taxon>
        <taxon>Dikarya</taxon>
        <taxon>Ascomycota</taxon>
        <taxon>Pezizomycotina</taxon>
        <taxon>Eurotiomycetes</taxon>
        <taxon>Chaetothyriomycetidae</taxon>
        <taxon>Phaeomoniellales</taxon>
        <taxon>Phaeomoniellaceae</taxon>
        <taxon>Phaeomoniella</taxon>
    </lineage>
</organism>
<feature type="compositionally biased region" description="Low complexity" evidence="2">
    <location>
        <begin position="1103"/>
        <end position="1121"/>
    </location>
</feature>
<feature type="domain" description="WSC" evidence="3">
    <location>
        <begin position="878"/>
        <end position="974"/>
    </location>
</feature>
<accession>A0A0G2GWA0</accession>
<evidence type="ECO:0000313" key="5">
    <source>
        <dbReference type="Proteomes" id="UP000053317"/>
    </source>
</evidence>
<dbReference type="PROSITE" id="PS51212">
    <property type="entry name" value="WSC"/>
    <property type="match status" value="4"/>
</dbReference>
<reference evidence="4 5" key="2">
    <citation type="submission" date="2015-05" db="EMBL/GenBank/DDBJ databases">
        <authorList>
            <person name="Morales-Cruz A."/>
            <person name="Amrine K.C."/>
            <person name="Cantu D."/>
        </authorList>
    </citation>
    <scope>NUCLEOTIDE SEQUENCE [LARGE SCALE GENOMIC DNA]</scope>
    <source>
        <strain evidence="4">UCRPC4</strain>
    </source>
</reference>
<feature type="domain" description="WSC" evidence="3">
    <location>
        <begin position="1001"/>
        <end position="1099"/>
    </location>
</feature>
<feature type="region of interest" description="Disordered" evidence="2">
    <location>
        <begin position="1103"/>
        <end position="1125"/>
    </location>
</feature>
<dbReference type="PANTHER" id="PTHR45964:SF5">
    <property type="entry name" value="WSCD FAMILY MEMBER CG9164"/>
    <property type="match status" value="1"/>
</dbReference>
<feature type="domain" description="WSC" evidence="3">
    <location>
        <begin position="1132"/>
        <end position="1230"/>
    </location>
</feature>
<dbReference type="InterPro" id="IPR013783">
    <property type="entry name" value="Ig-like_fold"/>
</dbReference>
<dbReference type="OrthoDB" id="5985073at2759"/>
<dbReference type="EMBL" id="LCWF01000024">
    <property type="protein sequence ID" value="KKY27503.1"/>
    <property type="molecule type" value="Genomic_DNA"/>
</dbReference>
<dbReference type="PANTHER" id="PTHR45964">
    <property type="entry name" value="WSCD FAMILY MEMBER CG9164"/>
    <property type="match status" value="1"/>
</dbReference>
<dbReference type="Gene3D" id="2.60.40.10">
    <property type="entry name" value="Immunoglobulins"/>
    <property type="match status" value="1"/>
</dbReference>
<evidence type="ECO:0000256" key="2">
    <source>
        <dbReference type="SAM" id="MobiDB-lite"/>
    </source>
</evidence>
<name>A0A0G2GWA0_PHACM</name>
<proteinExistence type="predicted"/>
<evidence type="ECO:0000313" key="4">
    <source>
        <dbReference type="EMBL" id="KKY27503.1"/>
    </source>
</evidence>
<dbReference type="InterPro" id="IPR002889">
    <property type="entry name" value="WSC_carb-bd"/>
</dbReference>
<dbReference type="Proteomes" id="UP000053317">
    <property type="component" value="Unassembled WGS sequence"/>
</dbReference>
<dbReference type="InterPro" id="IPR051589">
    <property type="entry name" value="Sialate-O-sulfotransferase"/>
</dbReference>
<keyword evidence="1" id="KW-0677">Repeat</keyword>
<evidence type="ECO:0000256" key="1">
    <source>
        <dbReference type="ARBA" id="ARBA00022737"/>
    </source>
</evidence>
<sequence length="1365" mass="142560">MCPTLKTLLVDLVALTYGGEQILFLASSKNYIRTLNAKTGDLINERRIHTPFLQSDIGCTDIPNYIGIIGTPTIDTATDIVYFYSKTYIPNYRIAGDTGVMNGVYYFHGVDIKTLEDVDGYPILFDGSVADNDDEKYFIGGVILQRPSLVQIDNYIFAGFGGHCDLFNYTGLVVGIDITAKKIVSQFATESGPLAQQTNVWNDSGGGGQGGIWQSGMSLSTDGSRIFFVTGNGNAHENSGVPASGSSGCQTLGEAVVNLAVGEDGSLTLTDYFQPYDYENMDAGDQDFGSGGIALLDSSTFSGTGVSRIGVTSGKNGKIYILNADNLGGYRMGSGQTDGILQTIVTGEAVFGGAGSYPLEGGWIYSTPVGYPTYAYQLGFTSAGVPKFTQTGQTSESSAGRVGVGIPTVTSLDGQEGTAILWMTDPDAGLRAWYAVPDSSTGLLKTISLPQVNGLNKFERPVFGDTRLYVIDSNGIIYCLGSPVNLPLNCTSPVSFGEVALGSEETETVTCTAIIDVTSVDGLTVGDSHFEASNASLPIGEIKAGESFSLPVTWDLTNVSVTDKANASYGNTYPGVKSTALTLYTTNAVTGYSTVFPISLTGTEVSNDAFLETTTPTVDFGGVVITNDSIDAIDSTLVIENAGLSPLTITGYAFTTDELDEGNVYWTNITCSDGSCDLGTGFTSSNLPDVGTVIAATTSISVDLKFCPIDGVGAYSSYFQIWSDGGSTNTILEGSASTAPIANFSISNGEGGWLPPSDLTMDFGDVDSGSTTSRQIRICNNGGSVLTITKSKPPLGVIHVQTYGVDLHESQTIEVGECAYGTVLMVAPTTNLNTPPEEYTNEWTLNTDDVTFGVHVVEMTGTVISTQVGPTDDSGDAIYEYLGCYLDNDPTGRLLPYLAYDDSTNENGECQTACYAKGYIFAGTEYQTQCWCGNTAPSATYNDTTGTMCTFACAGDGSQACGGTGGYISIYYDDEDYDPGDGNSGGDGSSDRPYTVPTVLNYNYLGCYSEGTDGRALSDYEPTEPDTGGTLEYCAEQCQGYTYWGVEYSNECYCGDKINTGSVNQTSSDPTVNGCDMVCGGNESEYCGGANHLDVYVLNTSTAAPTSSASPSTTTSVSTSTDGPHTVQTAGTWTYLGCYTEGTNTRALNGRENPIVGADVSVEACTTACEGLSYAGVEYGGECYCGDTFGTGSVIVSGDDPASNGCNMVCNANSSEYCGGSNRLDVYVDGGGGSSSSFKSTSSSAALTITTSASATPISTGPITVQSVGLWSYIGCYSEGTSSRALSGLADPIAAADNDVEACTIACAGYTYAGVEYSGECYCGDSLAEGSTQQDGTDPDTTGCSMVCNGNSSEYCGEALEIGRI</sequence>
<protein>
    <submittedName>
        <fullName evidence="4">Putative wsc domain-containing protein</fullName>
    </submittedName>
</protein>
<keyword evidence="5" id="KW-1185">Reference proteome</keyword>
<dbReference type="SMART" id="SM00321">
    <property type="entry name" value="WSC"/>
    <property type="match status" value="4"/>
</dbReference>
<dbReference type="Pfam" id="PF01822">
    <property type="entry name" value="WSC"/>
    <property type="match status" value="4"/>
</dbReference>